<gene>
    <name evidence="2" type="ORF">Aca07nite_65250</name>
</gene>
<organism evidence="2">
    <name type="scientific">Actinoplanes campanulatus</name>
    <dbReference type="NCBI Taxonomy" id="113559"/>
    <lineage>
        <taxon>Bacteria</taxon>
        <taxon>Bacillati</taxon>
        <taxon>Actinomycetota</taxon>
        <taxon>Actinomycetes</taxon>
        <taxon>Micromonosporales</taxon>
        <taxon>Micromonosporaceae</taxon>
        <taxon>Actinoplanes</taxon>
    </lineage>
</organism>
<evidence type="ECO:0000259" key="1">
    <source>
        <dbReference type="Pfam" id="PF12862"/>
    </source>
</evidence>
<dbReference type="SUPFAM" id="SSF48452">
    <property type="entry name" value="TPR-like"/>
    <property type="match status" value="3"/>
</dbReference>
<proteinExistence type="predicted"/>
<dbReference type="InterPro" id="IPR026000">
    <property type="entry name" value="Apc5_dom"/>
</dbReference>
<dbReference type="PANTHER" id="PTHR19959">
    <property type="entry name" value="KINESIN LIGHT CHAIN"/>
    <property type="match status" value="1"/>
</dbReference>
<dbReference type="SUPFAM" id="SSF52540">
    <property type="entry name" value="P-loop containing nucleoside triphosphate hydrolases"/>
    <property type="match status" value="1"/>
</dbReference>
<dbReference type="InterPro" id="IPR019734">
    <property type="entry name" value="TPR_rpt"/>
</dbReference>
<dbReference type="InterPro" id="IPR011990">
    <property type="entry name" value="TPR-like_helical_dom_sf"/>
</dbReference>
<evidence type="ECO:0000313" key="2">
    <source>
        <dbReference type="EMBL" id="GID49250.1"/>
    </source>
</evidence>
<dbReference type="InterPro" id="IPR027417">
    <property type="entry name" value="P-loop_NTPase"/>
</dbReference>
<dbReference type="Pfam" id="PF12862">
    <property type="entry name" value="ANAPC5"/>
    <property type="match status" value="1"/>
</dbReference>
<dbReference type="Gene3D" id="3.40.50.300">
    <property type="entry name" value="P-loop containing nucleotide triphosphate hydrolases"/>
    <property type="match status" value="1"/>
</dbReference>
<dbReference type="Pfam" id="PF13374">
    <property type="entry name" value="TPR_10"/>
    <property type="match status" value="5"/>
</dbReference>
<dbReference type="EMBL" id="BOMF01000123">
    <property type="protein sequence ID" value="GID49250.1"/>
    <property type="molecule type" value="Genomic_DNA"/>
</dbReference>
<comment type="caution">
    <text evidence="2">The sequence shown here is derived from an EMBL/GenBank/DDBJ whole genome shotgun (WGS) entry which is preliminary data.</text>
</comment>
<dbReference type="SMART" id="SM00028">
    <property type="entry name" value="TPR"/>
    <property type="match status" value="6"/>
</dbReference>
<protein>
    <recommendedName>
        <fullName evidence="1">Anaphase-promoting complex subunit 5 domain-containing protein</fullName>
    </recommendedName>
</protein>
<accession>A0ABQ3WSN0</accession>
<sequence>MVFGDVVQISHVGGDVTVGLDRPPYRVIPVDSAPLSLSVSQARAQPSRLLLARHQVVPFTGRADTLNALAAWISGPEPVAALLVHGAGGQGKTRLAAEVAGRCSRAGWAVWKVSHTPTPMAGPAPLSRMELPGAAVLAIVDYADRWPASALLALLTHLQDLNTRANSQIRVLMLARSAGYWWPALADRADSDLGVDTNQLTLPPLAIDSDDDRTGLFTTAAAHFAAAMNVEDVGWPVPNLTGAGFTQVLAVHMAALATVDATRHRQEPPVRSDAISAYLLRREQTYWRELHTGTEALVQTPPEVMHRAVFTATLTGAQPRSDARQALTQAGFPASAEAADRIIDDHTVCYPPTGMSTVFEPLHPDRLGEDLLALSTPGHSHRGISNLERDWAPAAITGLLTPEGPQPPVWTPAAVTILVETAHRWPHISTSLLYPIIRRNPALAIAAGGTTLTRLAELPDVDQSALEAVEALLPHERHIDFDTAAAAITAVLTTRRLASITVPSARASLQLALGRRLAHAGDHEGALTADRAAVDVYRGLATTDPAAFEPNLARALTSYGNDLWKLGHQQEALAATREACEMHRRMAIANPTGHLPALPASLTNLGAMLSGLGLQREALAATEEAVAIHRELTQADPVTYLPALATSLDNLGVDLARSGEQEAALAAAEEAVEIYRRLAEAHPATHRPDLARSLSNLGMWRSSLGHREEALAATQEAVAMEQDLAIANPAAWLPSLAMSLTNLAADLSDMGRYEQALTVAEDSCATYRRLAAGRPSVYLRELSAALNNLGMTLAQLGRREEALAATEEAVAIRRDLAAANPTAWLPDLTQSLTNLGGDLADLGRYDDALAISAEAARNSRRLADADPTAYLPDLALGMCAYARVRVAAGAELAEALPAIEEAVDIYEELFDQIPEAFSVALVGAYRTWIAVLEGLNRTEEAADIRRQLDEAGEAQE</sequence>
<name>A0ABQ3WSN0_9ACTN</name>
<reference evidence="2" key="1">
    <citation type="submission" date="2021-01" db="EMBL/GenBank/DDBJ databases">
        <title>Whole genome shotgun sequence of Actinoplanes capillaceus NBRC 16408.</title>
        <authorList>
            <person name="Komaki H."/>
            <person name="Tamura T."/>
        </authorList>
    </citation>
    <scope>NUCLEOTIDE SEQUENCE [LARGE SCALE GENOMIC DNA]</scope>
    <source>
        <strain evidence="2">NBRC 16408</strain>
    </source>
</reference>
<feature type="domain" description="Anaphase-promoting complex subunit 5" evidence="1">
    <location>
        <begin position="692"/>
        <end position="723"/>
    </location>
</feature>
<dbReference type="PANTHER" id="PTHR19959:SF119">
    <property type="entry name" value="FUNGAL LIPASE-LIKE DOMAIN-CONTAINING PROTEIN"/>
    <property type="match status" value="1"/>
</dbReference>
<dbReference type="Gene3D" id="1.25.40.10">
    <property type="entry name" value="Tetratricopeptide repeat domain"/>
    <property type="match status" value="4"/>
</dbReference>